<keyword evidence="1 2" id="KW-0418">Kinase</keyword>
<comment type="caution">
    <text evidence="2">The sequence shown here is derived from an EMBL/GenBank/DDBJ whole genome shotgun (WGS) entry which is preliminary data.</text>
</comment>
<evidence type="ECO:0000313" key="3">
    <source>
        <dbReference type="Proteomes" id="UP000294721"/>
    </source>
</evidence>
<keyword evidence="3" id="KW-1185">Reference proteome</keyword>
<comment type="pathway">
    <text evidence="1">Amino-sugar metabolism; 1,6-anhydro-N-acetylmuramate degradation.</text>
</comment>
<sequence length="368" mass="39297">MMNTQLYIGIMSGTSMDGADAVLIRMQGTRWLAAEAHAFAPYGHTLKADLLNLQNCGNNELHRSMLLSQQLSNLYAGVTADLLAQQGLTPADITAIGCHGQTVRHAPEAGYSIQLADWARLAELSGIFTIGDFRSRDLAAGGQGAPLVPAFHEALFHSPHETRVVLNIGGIANISVLPDDAPAFGFDTGPGNMLMDAWVQHVWQQPYDADGAKAAQGRVLPDLLAALLAHPYFALPHPKSTGRELFSLAWLHTHLNGAENAHDVLRTLLEYSAQSIAQAIDSSAPAARQVYVCGGGIRNQALMARLSTLLAPQQAALHSTAELQLDPQWVEAAAFGWLAACWINRIPAGTHHATGAHKPCILGAGHYA</sequence>
<protein>
    <recommendedName>
        <fullName evidence="1">Anhydro-N-acetylmuramic acid kinase</fullName>
        <ecNumber evidence="1">2.7.1.170</ecNumber>
    </recommendedName>
    <alternativeName>
        <fullName evidence="1">AnhMurNAc kinase</fullName>
    </alternativeName>
</protein>
<dbReference type="Gene3D" id="3.30.420.40">
    <property type="match status" value="2"/>
</dbReference>
<keyword evidence="1" id="KW-0119">Carbohydrate metabolism</keyword>
<evidence type="ECO:0000256" key="1">
    <source>
        <dbReference type="HAMAP-Rule" id="MF_01270"/>
    </source>
</evidence>
<keyword evidence="1" id="KW-0067">ATP-binding</keyword>
<keyword evidence="1" id="KW-0808">Transferase</keyword>
<dbReference type="HAMAP" id="MF_01270">
    <property type="entry name" value="AnhMurNAc_kinase"/>
    <property type="match status" value="1"/>
</dbReference>
<keyword evidence="1" id="KW-0547">Nucleotide-binding</keyword>
<dbReference type="Proteomes" id="UP000294721">
    <property type="component" value="Unassembled WGS sequence"/>
</dbReference>
<comment type="similarity">
    <text evidence="1">Belongs to the anhydro-N-acetylmuramic acid kinase family.</text>
</comment>
<dbReference type="InterPro" id="IPR043129">
    <property type="entry name" value="ATPase_NBD"/>
</dbReference>
<reference evidence="2 3" key="1">
    <citation type="submission" date="2019-03" db="EMBL/GenBank/DDBJ databases">
        <title>Genomic Encyclopedia of Type Strains, Phase IV (KMG-IV): sequencing the most valuable type-strain genomes for metagenomic binning, comparative biology and taxonomic classification.</title>
        <authorList>
            <person name="Goeker M."/>
        </authorList>
    </citation>
    <scope>NUCLEOTIDE SEQUENCE [LARGE SCALE GENOMIC DNA]</scope>
    <source>
        <strain evidence="2 3">DSM 17474</strain>
    </source>
</reference>
<dbReference type="EC" id="2.7.1.170" evidence="1"/>
<comment type="function">
    <text evidence="1">Catalyzes the specific phosphorylation of 1,6-anhydro-N-acetylmuramic acid (anhMurNAc) with the simultaneous cleavage of the 1,6-anhydro ring, generating MurNAc-6-P. Is required for the utilization of anhMurNAc either imported from the medium or derived from its own cell wall murein, and thus plays a role in cell wall recycling.</text>
</comment>
<dbReference type="CDD" id="cd24050">
    <property type="entry name" value="ASKHA_NBD_ANMK"/>
    <property type="match status" value="1"/>
</dbReference>
<feature type="binding site" evidence="1">
    <location>
        <begin position="13"/>
        <end position="20"/>
    </location>
    <ligand>
        <name>ATP</name>
        <dbReference type="ChEBI" id="CHEBI:30616"/>
    </ligand>
</feature>
<gene>
    <name evidence="1" type="primary">anmK</name>
    <name evidence="2" type="ORF">EV680_10761</name>
</gene>
<dbReference type="EMBL" id="SLXE01000007">
    <property type="protein sequence ID" value="TCP07438.1"/>
    <property type="molecule type" value="Genomic_DNA"/>
</dbReference>
<proteinExistence type="inferred from homology"/>
<organism evidence="2 3">
    <name type="scientific">Uruburuella suis</name>
    <dbReference type="NCBI Taxonomy" id="252130"/>
    <lineage>
        <taxon>Bacteria</taxon>
        <taxon>Pseudomonadati</taxon>
        <taxon>Pseudomonadota</taxon>
        <taxon>Betaproteobacteria</taxon>
        <taxon>Neisseriales</taxon>
        <taxon>Neisseriaceae</taxon>
        <taxon>Uruburuella</taxon>
    </lineage>
</organism>
<dbReference type="SUPFAM" id="SSF53067">
    <property type="entry name" value="Actin-like ATPase domain"/>
    <property type="match status" value="1"/>
</dbReference>
<dbReference type="PANTHER" id="PTHR30605:SF0">
    <property type="entry name" value="ANHYDRO-N-ACETYLMURAMIC ACID KINASE"/>
    <property type="match status" value="1"/>
</dbReference>
<comment type="pathway">
    <text evidence="1">Cell wall biogenesis; peptidoglycan recycling.</text>
</comment>
<dbReference type="InterPro" id="IPR005338">
    <property type="entry name" value="Anhydro_N_Ac-Mur_kinase"/>
</dbReference>
<dbReference type="NCBIfam" id="NF007139">
    <property type="entry name" value="PRK09585.1-3"/>
    <property type="match status" value="1"/>
</dbReference>
<dbReference type="GO" id="GO:0016301">
    <property type="term" value="F:kinase activity"/>
    <property type="evidence" value="ECO:0007669"/>
    <property type="project" value="UniProtKB-KW"/>
</dbReference>
<name>A0ABY2C0Y1_9NEIS</name>
<comment type="catalytic activity">
    <reaction evidence="1">
        <text>1,6-anhydro-N-acetyl-beta-muramate + ATP + H2O = N-acetyl-D-muramate 6-phosphate + ADP + H(+)</text>
        <dbReference type="Rhea" id="RHEA:24952"/>
        <dbReference type="ChEBI" id="CHEBI:15377"/>
        <dbReference type="ChEBI" id="CHEBI:15378"/>
        <dbReference type="ChEBI" id="CHEBI:30616"/>
        <dbReference type="ChEBI" id="CHEBI:58690"/>
        <dbReference type="ChEBI" id="CHEBI:58722"/>
        <dbReference type="ChEBI" id="CHEBI:456216"/>
        <dbReference type="EC" id="2.7.1.170"/>
    </reaction>
</comment>
<accession>A0ABY2C0Y1</accession>
<evidence type="ECO:0000313" key="2">
    <source>
        <dbReference type="EMBL" id="TCP07438.1"/>
    </source>
</evidence>
<dbReference type="Pfam" id="PF03702">
    <property type="entry name" value="AnmK"/>
    <property type="match status" value="1"/>
</dbReference>
<dbReference type="PANTHER" id="PTHR30605">
    <property type="entry name" value="ANHYDRO-N-ACETYLMURAMIC ACID KINASE"/>
    <property type="match status" value="1"/>
</dbReference>